<dbReference type="FunFam" id="3.40.50.1170:FF:000001">
    <property type="entry name" value="L-asparaginase 2"/>
    <property type="match status" value="1"/>
</dbReference>
<dbReference type="Gene3D" id="3.40.50.1170">
    <property type="entry name" value="L-asparaginase, N-terminal domain"/>
    <property type="match status" value="1"/>
</dbReference>
<dbReference type="InterPro" id="IPR037152">
    <property type="entry name" value="L-asparaginase_N_sf"/>
</dbReference>
<proteinExistence type="inferred from homology"/>
<dbReference type="SMART" id="SM00870">
    <property type="entry name" value="Asparaginase"/>
    <property type="match status" value="1"/>
</dbReference>
<accession>A0A8J2YGW0</accession>
<keyword evidence="2" id="KW-0378">Hydrolase</keyword>
<dbReference type="PIRSF" id="PIRSF001220">
    <property type="entry name" value="L-ASNase_gatD"/>
    <property type="match status" value="1"/>
</dbReference>
<feature type="domain" description="L-asparaginase N-terminal" evidence="6">
    <location>
        <begin position="7"/>
        <end position="200"/>
    </location>
</feature>
<dbReference type="InterPro" id="IPR020827">
    <property type="entry name" value="Asparaginase/glutaminase_AS1"/>
</dbReference>
<keyword evidence="9" id="KW-1185">Reference proteome</keyword>
<dbReference type="AlphaFoldDB" id="A0A8J2YGW0"/>
<dbReference type="InterPro" id="IPR040919">
    <property type="entry name" value="Asparaginase_C"/>
</dbReference>
<reference evidence="8" key="2">
    <citation type="submission" date="2020-09" db="EMBL/GenBank/DDBJ databases">
        <authorList>
            <person name="Sun Q."/>
            <person name="Sedlacek I."/>
        </authorList>
    </citation>
    <scope>NUCLEOTIDE SEQUENCE</scope>
    <source>
        <strain evidence="8">CCM 7684</strain>
    </source>
</reference>
<dbReference type="InterPro" id="IPR027474">
    <property type="entry name" value="L-asparaginase_N"/>
</dbReference>
<dbReference type="PRINTS" id="PR00139">
    <property type="entry name" value="ASNGLNASE"/>
</dbReference>
<evidence type="ECO:0000313" key="9">
    <source>
        <dbReference type="Proteomes" id="UP000602745"/>
    </source>
</evidence>
<dbReference type="Gene3D" id="3.40.50.40">
    <property type="match status" value="1"/>
</dbReference>
<evidence type="ECO:0000256" key="1">
    <source>
        <dbReference type="ARBA" id="ARBA00010518"/>
    </source>
</evidence>
<evidence type="ECO:0000256" key="5">
    <source>
        <dbReference type="RuleBase" id="RU004456"/>
    </source>
</evidence>
<evidence type="ECO:0000256" key="2">
    <source>
        <dbReference type="ARBA" id="ARBA00022801"/>
    </source>
</evidence>
<dbReference type="InterPro" id="IPR027473">
    <property type="entry name" value="L-asparaginase_C"/>
</dbReference>
<dbReference type="PANTHER" id="PTHR11707">
    <property type="entry name" value="L-ASPARAGINASE"/>
    <property type="match status" value="1"/>
</dbReference>
<protein>
    <submittedName>
        <fullName evidence="8">L-asparaginase 2</fullName>
    </submittedName>
</protein>
<evidence type="ECO:0000256" key="4">
    <source>
        <dbReference type="PROSITE-ProRule" id="PRU10099"/>
    </source>
</evidence>
<evidence type="ECO:0000259" key="7">
    <source>
        <dbReference type="Pfam" id="PF17763"/>
    </source>
</evidence>
<dbReference type="InterPro" id="IPR004550">
    <property type="entry name" value="AsnASE_II"/>
</dbReference>
<dbReference type="GO" id="GO:0004067">
    <property type="term" value="F:asparaginase activity"/>
    <property type="evidence" value="ECO:0007669"/>
    <property type="project" value="UniProtKB-UniRule"/>
</dbReference>
<dbReference type="Pfam" id="PF00710">
    <property type="entry name" value="Asparaginase"/>
    <property type="match status" value="1"/>
</dbReference>
<reference evidence="8" key="1">
    <citation type="journal article" date="2014" name="Int. J. Syst. Evol. Microbiol.">
        <title>Complete genome sequence of Corynebacterium casei LMG S-19264T (=DSM 44701T), isolated from a smear-ripened cheese.</title>
        <authorList>
            <consortium name="US DOE Joint Genome Institute (JGI-PGF)"/>
            <person name="Walter F."/>
            <person name="Albersmeier A."/>
            <person name="Kalinowski J."/>
            <person name="Ruckert C."/>
        </authorList>
    </citation>
    <scope>NUCLEOTIDE SEQUENCE</scope>
    <source>
        <strain evidence="8">CCM 7684</strain>
    </source>
</reference>
<dbReference type="InterPro" id="IPR006034">
    <property type="entry name" value="Asparaginase/glutaminase-like"/>
</dbReference>
<dbReference type="PROSITE" id="PS00144">
    <property type="entry name" value="ASN_GLN_ASE_1"/>
    <property type="match status" value="1"/>
</dbReference>
<evidence type="ECO:0000256" key="3">
    <source>
        <dbReference type="PIRSR" id="PIRSR001220-1"/>
    </source>
</evidence>
<comment type="similarity">
    <text evidence="1 5">Belongs to the asparaginase 1 family.</text>
</comment>
<dbReference type="PANTHER" id="PTHR11707:SF28">
    <property type="entry name" value="60 KDA LYSOPHOSPHOLIPASE"/>
    <property type="match status" value="1"/>
</dbReference>
<dbReference type="Proteomes" id="UP000602745">
    <property type="component" value="Unassembled WGS sequence"/>
</dbReference>
<feature type="domain" description="Asparaginase/glutaminase C-terminal" evidence="7">
    <location>
        <begin position="220"/>
        <end position="328"/>
    </location>
</feature>
<gene>
    <name evidence="8" type="primary">ansZ</name>
    <name evidence="8" type="ORF">GCM10007276_14520</name>
</gene>
<name>A0A8J2YGW0_9RHOB</name>
<comment type="caution">
    <text evidence="8">The sequence shown here is derived from an EMBL/GenBank/DDBJ whole genome shotgun (WGS) entry which is preliminary data.</text>
</comment>
<dbReference type="NCBIfam" id="TIGR00520">
    <property type="entry name" value="asnASE_II"/>
    <property type="match status" value="1"/>
</dbReference>
<feature type="active site" description="O-isoaspartyl threonine intermediate" evidence="3">
    <location>
        <position position="16"/>
    </location>
</feature>
<dbReference type="InterPro" id="IPR036152">
    <property type="entry name" value="Asp/glu_Ase-like_sf"/>
</dbReference>
<organism evidence="8 9">
    <name type="scientific">Agaricicola taiwanensis</name>
    <dbReference type="NCBI Taxonomy" id="591372"/>
    <lineage>
        <taxon>Bacteria</taxon>
        <taxon>Pseudomonadati</taxon>
        <taxon>Pseudomonadota</taxon>
        <taxon>Alphaproteobacteria</taxon>
        <taxon>Rhodobacterales</taxon>
        <taxon>Paracoccaceae</taxon>
        <taxon>Agaricicola</taxon>
    </lineage>
</organism>
<dbReference type="GO" id="GO:0006528">
    <property type="term" value="P:asparagine metabolic process"/>
    <property type="evidence" value="ECO:0007669"/>
    <property type="project" value="InterPro"/>
</dbReference>
<evidence type="ECO:0000259" key="6">
    <source>
        <dbReference type="Pfam" id="PF00710"/>
    </source>
</evidence>
<sequence>MSTTKPRIAIIGTGGTISSLGTHSLEVLDYPEVSRKMEPDEAIERVPEAAQFADLTPLPFRAVGSTKIGPQDWIELANLIKTNAAEMDGFVILHGTATLEETAYFLHLVLKVDTPVVVVGAQRPASALSTDVGMNVVSAVRTACSEDARGKGVLVVLNDEIHSARDATKTSTYRLQTFQSRDFGLLGHVDGDGVYWYRQPLRAHTHASAFDIKDITSLPRVDIVYSYAGCDGVAVDAFVAAGAKGLVSAGMAPGLTSPVERIAFEQAAKSGVVVVQSNRAGSGRVARRTYLKDKAMVGADNLNPQKARVLLSLALTKTNDPDEIQRLFQTH</sequence>
<dbReference type="CDD" id="cd08964">
    <property type="entry name" value="L-asparaginase_II"/>
    <property type="match status" value="1"/>
</dbReference>
<dbReference type="SUPFAM" id="SSF53774">
    <property type="entry name" value="Glutaminase/Asparaginase"/>
    <property type="match status" value="1"/>
</dbReference>
<dbReference type="RefSeq" id="WP_188408991.1">
    <property type="nucleotide sequence ID" value="NZ_BMCP01000001.1"/>
</dbReference>
<feature type="active site" evidence="4">
    <location>
        <position position="16"/>
    </location>
</feature>
<dbReference type="PIRSF" id="PIRSF500176">
    <property type="entry name" value="L_ASNase"/>
    <property type="match status" value="1"/>
</dbReference>
<dbReference type="PROSITE" id="PS51732">
    <property type="entry name" value="ASN_GLN_ASE_3"/>
    <property type="match status" value="1"/>
</dbReference>
<dbReference type="EMBL" id="BMCP01000001">
    <property type="protein sequence ID" value="GGE38209.1"/>
    <property type="molecule type" value="Genomic_DNA"/>
</dbReference>
<evidence type="ECO:0000313" key="8">
    <source>
        <dbReference type="EMBL" id="GGE38209.1"/>
    </source>
</evidence>
<dbReference type="Pfam" id="PF17763">
    <property type="entry name" value="Asparaginase_C"/>
    <property type="match status" value="1"/>
</dbReference>